<dbReference type="PANTHER" id="PTHR23020:SF41">
    <property type="entry name" value="AMINOGLYCOSIDE PHOSPHOTRANSFERASE DOMAIN-CONTAINING PROTEIN"/>
    <property type="match status" value="1"/>
</dbReference>
<dbReference type="InterPro" id="IPR011009">
    <property type="entry name" value="Kinase-like_dom_sf"/>
</dbReference>
<dbReference type="InterPro" id="IPR015897">
    <property type="entry name" value="CHK_kinase-like"/>
</dbReference>
<dbReference type="SUPFAM" id="SSF56112">
    <property type="entry name" value="Protein kinase-like (PK-like)"/>
    <property type="match status" value="1"/>
</dbReference>
<dbReference type="Proteomes" id="UP000565711">
    <property type="component" value="Unassembled WGS sequence"/>
</dbReference>
<dbReference type="InterPro" id="IPR052961">
    <property type="entry name" value="Oxido-Kinase-like_Enzymes"/>
</dbReference>
<protein>
    <submittedName>
        <fullName evidence="2">DUF1679 domain-containing protein</fullName>
    </submittedName>
</protein>
<reference evidence="2 3" key="1">
    <citation type="submission" date="2020-04" db="EMBL/GenBank/DDBJ databases">
        <title>MicrobeNet Type strains.</title>
        <authorList>
            <person name="Nicholson A.C."/>
        </authorList>
    </citation>
    <scope>NUCLEOTIDE SEQUENCE [LARGE SCALE GENOMIC DNA]</scope>
    <source>
        <strain evidence="2 3">JCM 12354</strain>
    </source>
</reference>
<dbReference type="SMART" id="SM00587">
    <property type="entry name" value="CHK"/>
    <property type="match status" value="1"/>
</dbReference>
<evidence type="ECO:0000259" key="1">
    <source>
        <dbReference type="SMART" id="SM00587"/>
    </source>
</evidence>
<keyword evidence="3" id="KW-1185">Reference proteome</keyword>
<dbReference type="PANTHER" id="PTHR23020">
    <property type="entry name" value="UNCHARACTERIZED NUCLEAR HORMONE RECEPTOR-RELATED"/>
    <property type="match status" value="1"/>
</dbReference>
<evidence type="ECO:0000313" key="2">
    <source>
        <dbReference type="EMBL" id="NKY54435.1"/>
    </source>
</evidence>
<evidence type="ECO:0000313" key="3">
    <source>
        <dbReference type="Proteomes" id="UP000565711"/>
    </source>
</evidence>
<dbReference type="InterPro" id="IPR002575">
    <property type="entry name" value="Aminoglycoside_PTrfase"/>
</dbReference>
<proteinExistence type="predicted"/>
<accession>A0A846Y7S7</accession>
<sequence>MTAALARDHSGAEVDCARLISRDDGTNRRARFDLTYRHGSGPARVFLKAEGDHRDVHSRNGNLFNEPLLFASGVPLDVDHAHVYAVGIDRPGLDYVLVMEDVTGRGGDPRDSTRPLTVRQACNAVRALARLHSRYWEFETRTWPQLGWVNTWAPTAGFQAGLRAYVPTGLVRSAGLLPDRVTRYDGERIVDLWARYVAVLHRDPVTLLHADAHIGNIYTLPDDEVGFLDWQVVRRGAWSQDVGYFLMGALTVADRREHETALLTAYLDALEVPEHSRPTRDEAWRHYRACAAYGLAIWLSTAGTDSYQPLQVSLPLAERYATAFVDLDAEAALAELEARS</sequence>
<dbReference type="AlphaFoldDB" id="A0A846Y7S7"/>
<feature type="domain" description="CHK kinase-like" evidence="1">
    <location>
        <begin position="97"/>
        <end position="278"/>
    </location>
</feature>
<comment type="caution">
    <text evidence="2">The sequence shown here is derived from an EMBL/GenBank/DDBJ whole genome shotgun (WGS) entry which is preliminary data.</text>
</comment>
<dbReference type="Gene3D" id="3.90.1200.10">
    <property type="match status" value="1"/>
</dbReference>
<dbReference type="Pfam" id="PF01636">
    <property type="entry name" value="APH"/>
    <property type="match status" value="1"/>
</dbReference>
<dbReference type="EMBL" id="JAAXOP010000029">
    <property type="protein sequence ID" value="NKY54435.1"/>
    <property type="molecule type" value="Genomic_DNA"/>
</dbReference>
<name>A0A846Y7S7_9NOCA</name>
<organism evidence="2 3">
    <name type="scientific">Nocardia vermiculata</name>
    <dbReference type="NCBI Taxonomy" id="257274"/>
    <lineage>
        <taxon>Bacteria</taxon>
        <taxon>Bacillati</taxon>
        <taxon>Actinomycetota</taxon>
        <taxon>Actinomycetes</taxon>
        <taxon>Mycobacteriales</taxon>
        <taxon>Nocardiaceae</taxon>
        <taxon>Nocardia</taxon>
    </lineage>
</organism>
<gene>
    <name evidence="2" type="ORF">HGA08_30080</name>
</gene>